<gene>
    <name evidence="3" type="ORF">J8273_1407</name>
</gene>
<dbReference type="Gene3D" id="3.30.930.10">
    <property type="entry name" value="Bira Bifunctional Protein, Domain 2"/>
    <property type="match status" value="1"/>
</dbReference>
<dbReference type="InterPro" id="IPR041715">
    <property type="entry name" value="HisRS-like_core"/>
</dbReference>
<dbReference type="OrthoDB" id="1906957at2759"/>
<dbReference type="SUPFAM" id="SSF55681">
    <property type="entry name" value="Class II aaRS and biotin synthetases"/>
    <property type="match status" value="1"/>
</dbReference>
<feature type="domain" description="Aminoacyl-transfer RNA synthetases class-II family profile" evidence="2">
    <location>
        <begin position="493"/>
        <end position="867"/>
    </location>
</feature>
<dbReference type="Proteomes" id="UP000717585">
    <property type="component" value="Unassembled WGS sequence"/>
</dbReference>
<name>A0A8J6B2K4_9EUKA</name>
<accession>A0A8J6B2K4</accession>
<evidence type="ECO:0000313" key="3">
    <source>
        <dbReference type="EMBL" id="KAG9397050.1"/>
    </source>
</evidence>
<dbReference type="GO" id="GO:0005739">
    <property type="term" value="C:mitochondrion"/>
    <property type="evidence" value="ECO:0007669"/>
    <property type="project" value="TreeGrafter"/>
</dbReference>
<evidence type="ECO:0000256" key="1">
    <source>
        <dbReference type="ARBA" id="ARBA00008226"/>
    </source>
</evidence>
<evidence type="ECO:0000259" key="2">
    <source>
        <dbReference type="PROSITE" id="PS50862"/>
    </source>
</evidence>
<dbReference type="GO" id="GO:0005829">
    <property type="term" value="C:cytosol"/>
    <property type="evidence" value="ECO:0007669"/>
    <property type="project" value="TreeGrafter"/>
</dbReference>
<dbReference type="PANTHER" id="PTHR11476">
    <property type="entry name" value="HISTIDYL-TRNA SYNTHETASE"/>
    <property type="match status" value="1"/>
</dbReference>
<proteinExistence type="inferred from homology"/>
<dbReference type="EMBL" id="JAHDYR010000004">
    <property type="protein sequence ID" value="KAG9397050.1"/>
    <property type="molecule type" value="Genomic_DNA"/>
</dbReference>
<dbReference type="InterPro" id="IPR045864">
    <property type="entry name" value="aa-tRNA-synth_II/BPL/LPL"/>
</dbReference>
<comment type="similarity">
    <text evidence="1">Belongs to the class-II aminoacyl-tRNA synthetase family.</text>
</comment>
<dbReference type="InterPro" id="IPR006195">
    <property type="entry name" value="aa-tRNA-synth_II"/>
</dbReference>
<dbReference type="GO" id="GO:0003723">
    <property type="term" value="F:RNA binding"/>
    <property type="evidence" value="ECO:0007669"/>
    <property type="project" value="TreeGrafter"/>
</dbReference>
<dbReference type="PROSITE" id="PS50862">
    <property type="entry name" value="AA_TRNA_LIGASE_II"/>
    <property type="match status" value="1"/>
</dbReference>
<dbReference type="GO" id="GO:0004821">
    <property type="term" value="F:histidine-tRNA ligase activity"/>
    <property type="evidence" value="ECO:0007669"/>
    <property type="project" value="TreeGrafter"/>
</dbReference>
<keyword evidence="4" id="KW-1185">Reference proteome</keyword>
<protein>
    <submittedName>
        <fullName evidence="3">Histidyl-tRNA synthetase</fullName>
    </submittedName>
</protein>
<sequence length="964" mass="103625">MPTFPVLKIGELTDLAYGKDELALSSNDADEGSQTTSVDCKPQFEHVTNPASVEDCLAPEVARAILVSRFSKMEASYEVQLRVQSVINNADAAPALPSSSPADCLTALVKCIGGNGMLIVGHELVSSESFGFKTPCFSEETAAATVAATIAPASAIAALVAANLRAIGPVCDFAAALECELQPVAPSHTGPSAVDFLTSGFVADCMTADKGAFTSAQRISEAIRGSKIAFNPEIATHPALEPVPQAHGALINAAAALYSATRTELALKDDRVMPAVSMTTAWLRATAEACNGVTALSNERIETMHGEEPLTMPPVTIGDAMAEALVAYTASELMRRAIGREMTAAVRALNGVCTEKREERMAKQADNDMKAKALLKDRIAKAGQEAADKAAAKGQDEAAVAKARADAEAKKRKKEEETLAKRMKKAKPSPLVAIGDKAYRLFTALCPQSETEPTDIDVVQVAGAKAVDLTGPMPAAIELELRTTATVFKPAKGTQDYGPRQMRVREQVFQTIRRVFKQHGACEIDTPVFELRDTLMGKYGEDSKLIYDLENQGGELLSMRYDLTVPFARYVANHAVPEIRRFHIGKVYRRENPNMARGRFREFYQCDFDIAGQFGPMVADSEVITTLVDCLRALKVGPFDFKLSHRGLLDAMLTVCGVPDDNIRPICSAIDKLDKAPWSEVKEEMLAKGLAEDSADRIGYIVADSAEEGNPFIGTLPAVMKTFAALAKADEAKICEVIGLELNDTTRPKATVIKALLANKRGQAALADMRMLASYLEASGAASNVEFNISLARGLDYYTGVIYEAVVKAVDADGEEVRVGSISAGGRYDNLVGMFGKKPIPAVGGSIGVERVFRIKEAMVEKKSRAPKVDVSRVVDVFIHTDDTLADMRIAKALRAQGISCEFPYKKMGKSDLDKMVKNELTFQTEVTAGQWKGVEGDLPLKTKGDLDIAAALVGSGFVVEKNE</sequence>
<dbReference type="GO" id="GO:0006427">
    <property type="term" value="P:histidyl-tRNA aminoacylation"/>
    <property type="evidence" value="ECO:0007669"/>
    <property type="project" value="TreeGrafter"/>
</dbReference>
<reference evidence="3" key="1">
    <citation type="submission" date="2021-05" db="EMBL/GenBank/DDBJ databases">
        <title>A free-living protist that lacks canonical eukaryotic 1 DNA replication and segregation systems.</title>
        <authorList>
            <person name="Salas-Leiva D.E."/>
            <person name="Tromer E.C."/>
            <person name="Curtis B.A."/>
            <person name="Jerlstrom-Hultqvist J."/>
            <person name="Kolisko M."/>
            <person name="Yi Z."/>
            <person name="Salas-Leiva J.S."/>
            <person name="Gallot-Lavallee L."/>
            <person name="Kops G.J.P.L."/>
            <person name="Archibald J.M."/>
            <person name="Simpson A.G.B."/>
            <person name="Roger A.J."/>
        </authorList>
    </citation>
    <scope>NUCLEOTIDE SEQUENCE</scope>
    <source>
        <strain evidence="3">BICM</strain>
    </source>
</reference>
<dbReference type="Pfam" id="PF13393">
    <property type="entry name" value="tRNA-synt_His"/>
    <property type="match status" value="1"/>
</dbReference>
<evidence type="ECO:0000313" key="4">
    <source>
        <dbReference type="Proteomes" id="UP000717585"/>
    </source>
</evidence>
<dbReference type="GO" id="GO:0032543">
    <property type="term" value="P:mitochondrial translation"/>
    <property type="evidence" value="ECO:0007669"/>
    <property type="project" value="TreeGrafter"/>
</dbReference>
<comment type="caution">
    <text evidence="3">The sequence shown here is derived from an EMBL/GenBank/DDBJ whole genome shotgun (WGS) entry which is preliminary data.</text>
</comment>
<dbReference type="AlphaFoldDB" id="A0A8J6B2K4"/>
<dbReference type="CDD" id="cd00773">
    <property type="entry name" value="HisRS-like_core"/>
    <property type="match status" value="1"/>
</dbReference>
<dbReference type="PANTHER" id="PTHR11476:SF7">
    <property type="entry name" value="HISTIDINE--TRNA LIGASE"/>
    <property type="match status" value="1"/>
</dbReference>
<organism evidence="3 4">
    <name type="scientific">Carpediemonas membranifera</name>
    <dbReference type="NCBI Taxonomy" id="201153"/>
    <lineage>
        <taxon>Eukaryota</taxon>
        <taxon>Metamonada</taxon>
        <taxon>Carpediemonas-like organisms</taxon>
        <taxon>Carpediemonas</taxon>
    </lineage>
</organism>